<protein>
    <recommendedName>
        <fullName evidence="1">RNA-directed DNA polymerase</fullName>
        <ecNumber evidence="1">2.7.7.49</ecNumber>
    </recommendedName>
</protein>
<dbReference type="GO" id="GO:0046872">
    <property type="term" value="F:metal ion binding"/>
    <property type="evidence" value="ECO:0007669"/>
    <property type="project" value="UniProtKB-KW"/>
</dbReference>
<evidence type="ECO:0000256" key="8">
    <source>
        <dbReference type="ARBA" id="ARBA00034120"/>
    </source>
</evidence>
<dbReference type="InterPro" id="IPR000123">
    <property type="entry name" value="Reverse_transcriptase_msDNA"/>
</dbReference>
<keyword evidence="6 11" id="KW-0695">RNA-directed DNA polymerase</keyword>
<dbReference type="GO" id="GO:0051607">
    <property type="term" value="P:defense response to virus"/>
    <property type="evidence" value="ECO:0007669"/>
    <property type="project" value="UniProtKB-KW"/>
</dbReference>
<evidence type="ECO:0000256" key="6">
    <source>
        <dbReference type="ARBA" id="ARBA00022918"/>
    </source>
</evidence>
<dbReference type="GO" id="GO:0003723">
    <property type="term" value="F:RNA binding"/>
    <property type="evidence" value="ECO:0007669"/>
    <property type="project" value="InterPro"/>
</dbReference>
<evidence type="ECO:0000256" key="3">
    <source>
        <dbReference type="ARBA" id="ARBA00022695"/>
    </source>
</evidence>
<dbReference type="PROSITE" id="PS50878">
    <property type="entry name" value="RT_POL"/>
    <property type="match status" value="1"/>
</dbReference>
<comment type="similarity">
    <text evidence="8">Belongs to the bacterial reverse transcriptase family.</text>
</comment>
<dbReference type="InterPro" id="IPR051083">
    <property type="entry name" value="GrpII_Intron_Splice-Mob/Def"/>
</dbReference>
<dbReference type="CDD" id="cd03487">
    <property type="entry name" value="RT_Bac_retron_II"/>
    <property type="match status" value="1"/>
</dbReference>
<dbReference type="SUPFAM" id="SSF56672">
    <property type="entry name" value="DNA/RNA polymerases"/>
    <property type="match status" value="1"/>
</dbReference>
<keyword evidence="3" id="KW-0548">Nucleotidyltransferase</keyword>
<dbReference type="InterPro" id="IPR043128">
    <property type="entry name" value="Rev_trsase/Diguanyl_cyclase"/>
</dbReference>
<dbReference type="InterPro" id="IPR043502">
    <property type="entry name" value="DNA/RNA_pol_sf"/>
</dbReference>
<reference evidence="11" key="1">
    <citation type="submission" date="2016-10" db="EMBL/GenBank/DDBJ databases">
        <title>The High Quality Genome of Vibrio alginolyticus K01M1.</title>
        <authorList>
            <person name="Wendling C."/>
            <person name="Chibani C.M."/>
            <person name="Hertel R."/>
            <person name="Sproer C."/>
            <person name="Bunk B."/>
            <person name="Overmann J."/>
            <person name="Roth O."/>
            <person name="Liesegang H."/>
        </authorList>
    </citation>
    <scope>NUCLEOTIDE SEQUENCE</scope>
    <source>
        <strain evidence="11">K05K4</strain>
    </source>
</reference>
<keyword evidence="2" id="KW-0808">Transferase</keyword>
<evidence type="ECO:0000256" key="4">
    <source>
        <dbReference type="ARBA" id="ARBA00022723"/>
    </source>
</evidence>
<dbReference type="PRINTS" id="PR00866">
    <property type="entry name" value="RNADNAPOLMS"/>
</dbReference>
<comment type="catalytic activity">
    <reaction evidence="9">
        <text>DNA(n) + a 2'-deoxyribonucleoside 5'-triphosphate = DNA(n+1) + diphosphate</text>
        <dbReference type="Rhea" id="RHEA:22508"/>
        <dbReference type="Rhea" id="RHEA-COMP:17339"/>
        <dbReference type="Rhea" id="RHEA-COMP:17340"/>
        <dbReference type="ChEBI" id="CHEBI:33019"/>
        <dbReference type="ChEBI" id="CHEBI:61560"/>
        <dbReference type="ChEBI" id="CHEBI:173112"/>
        <dbReference type="EC" id="2.7.7.49"/>
    </reaction>
</comment>
<dbReference type="RefSeq" id="WP_086046550.1">
    <property type="nucleotide sequence ID" value="NZ_CP017889.1"/>
</dbReference>
<dbReference type="AlphaFoldDB" id="A0A1W6T9E1"/>
<dbReference type="EMBL" id="CP017902">
    <property type="protein sequence ID" value="ARP17496.1"/>
    <property type="molecule type" value="Genomic_DNA"/>
</dbReference>
<accession>A0A1W6T9E1</accession>
<dbReference type="Gene3D" id="3.30.70.270">
    <property type="match status" value="1"/>
</dbReference>
<dbReference type="InterPro" id="IPR000477">
    <property type="entry name" value="RT_dom"/>
</dbReference>
<sequence>MINNKIHDDFFKNAILKGDTSLYDDFSQSVIEKQVGPDVFFEIKKDSDHYRINERITKIVLSQVPINSSACGFVPNKSYYDFLKPHIKGYYFLRLDIKNFFHSIPKKYVEELFKQYFSDKKNEQKYSSLELALMAVLYKTNIFDDEKDKIVLPIGFPSSPVISNILFRKIDILIQKFCEEKNIIYSRYADDMLFSSSKSNYLHSEYFEREISFFLSTLALKLKRRKRKATENTISLNGYVIQNEKPKKRFLFNVYKEERVGTIRLSNKKIKIIKKLSAHLIKGSSPVVIMENLFNLNPYKFKKKYNSNIQFYNKYSRDQLQNKIKGYRSYLVSLIRFNEKHGCIDKKCLETAIKLVSILEDNIT</sequence>
<gene>
    <name evidence="11" type="ORF">K05K4_06250</name>
</gene>
<feature type="domain" description="Reverse transcriptase" evidence="10">
    <location>
        <begin position="1"/>
        <end position="241"/>
    </location>
</feature>
<organism evidence="11">
    <name type="scientific">Vibrio alginolyticus</name>
    <dbReference type="NCBI Taxonomy" id="663"/>
    <lineage>
        <taxon>Bacteria</taxon>
        <taxon>Pseudomonadati</taxon>
        <taxon>Pseudomonadota</taxon>
        <taxon>Gammaproteobacteria</taxon>
        <taxon>Vibrionales</taxon>
        <taxon>Vibrionaceae</taxon>
        <taxon>Vibrio</taxon>
    </lineage>
</organism>
<keyword evidence="5" id="KW-0460">Magnesium</keyword>
<dbReference type="Pfam" id="PF00078">
    <property type="entry name" value="RVT_1"/>
    <property type="match status" value="1"/>
</dbReference>
<evidence type="ECO:0000256" key="5">
    <source>
        <dbReference type="ARBA" id="ARBA00022842"/>
    </source>
</evidence>
<evidence type="ECO:0000256" key="1">
    <source>
        <dbReference type="ARBA" id="ARBA00012493"/>
    </source>
</evidence>
<dbReference type="Gene3D" id="3.10.10.10">
    <property type="entry name" value="HIV Type 1 Reverse Transcriptase, subunit A, domain 1"/>
    <property type="match status" value="1"/>
</dbReference>
<evidence type="ECO:0000256" key="2">
    <source>
        <dbReference type="ARBA" id="ARBA00022679"/>
    </source>
</evidence>
<evidence type="ECO:0000256" key="9">
    <source>
        <dbReference type="ARBA" id="ARBA00048173"/>
    </source>
</evidence>
<dbReference type="PANTHER" id="PTHR34047">
    <property type="entry name" value="NUCLEAR INTRON MATURASE 1, MITOCHONDRIAL-RELATED"/>
    <property type="match status" value="1"/>
</dbReference>
<dbReference type="GO" id="GO:0003964">
    <property type="term" value="F:RNA-directed DNA polymerase activity"/>
    <property type="evidence" value="ECO:0007669"/>
    <property type="project" value="UniProtKB-KW"/>
</dbReference>
<dbReference type="EC" id="2.7.7.49" evidence="1"/>
<evidence type="ECO:0000259" key="10">
    <source>
        <dbReference type="PROSITE" id="PS50878"/>
    </source>
</evidence>
<keyword evidence="7" id="KW-0051">Antiviral defense</keyword>
<proteinExistence type="inferred from homology"/>
<keyword evidence="4" id="KW-0479">Metal-binding</keyword>
<name>A0A1W6T9E1_VIBAL</name>
<evidence type="ECO:0000256" key="7">
    <source>
        <dbReference type="ARBA" id="ARBA00023118"/>
    </source>
</evidence>
<evidence type="ECO:0000313" key="11">
    <source>
        <dbReference type="EMBL" id="ARP17496.1"/>
    </source>
</evidence>